<dbReference type="Pfam" id="PF08447">
    <property type="entry name" value="PAS_3"/>
    <property type="match status" value="1"/>
</dbReference>
<dbReference type="Gene3D" id="3.30.450.20">
    <property type="entry name" value="PAS domain"/>
    <property type="match status" value="1"/>
</dbReference>
<feature type="region of interest" description="Disordered" evidence="1">
    <location>
        <begin position="242"/>
        <end position="267"/>
    </location>
</feature>
<feature type="domain" description="PAC" evidence="3">
    <location>
        <begin position="135"/>
        <end position="187"/>
    </location>
</feature>
<dbReference type="PROSITE" id="PS50112">
    <property type="entry name" value="PAS"/>
    <property type="match status" value="1"/>
</dbReference>
<dbReference type="InterPro" id="IPR000014">
    <property type="entry name" value="PAS"/>
</dbReference>
<dbReference type="PROSITE" id="PS50883">
    <property type="entry name" value="EAL"/>
    <property type="match status" value="1"/>
</dbReference>
<dbReference type="InterPro" id="IPR043128">
    <property type="entry name" value="Rev_trsase/Diguanyl_cyclase"/>
</dbReference>
<dbReference type="Gene3D" id="3.30.70.270">
    <property type="match status" value="1"/>
</dbReference>
<dbReference type="CDD" id="cd01948">
    <property type="entry name" value="EAL"/>
    <property type="match status" value="1"/>
</dbReference>
<evidence type="ECO:0000313" key="7">
    <source>
        <dbReference type="Proteomes" id="UP001332243"/>
    </source>
</evidence>
<dbReference type="InterPro" id="IPR013655">
    <property type="entry name" value="PAS_fold_3"/>
</dbReference>
<name>A0ABU7RR03_9ACTN</name>
<dbReference type="Proteomes" id="UP001332243">
    <property type="component" value="Unassembled WGS sequence"/>
</dbReference>
<evidence type="ECO:0000259" key="2">
    <source>
        <dbReference type="PROSITE" id="PS50112"/>
    </source>
</evidence>
<gene>
    <name evidence="5" type="ORF">V1633_09235</name>
    <name evidence="6" type="ORF">V1633_33455</name>
</gene>
<dbReference type="PROSITE" id="PS50113">
    <property type="entry name" value="PAC"/>
    <property type="match status" value="1"/>
</dbReference>
<evidence type="ECO:0000313" key="5">
    <source>
        <dbReference type="EMBL" id="MEE6258669.1"/>
    </source>
</evidence>
<dbReference type="InterPro" id="IPR029787">
    <property type="entry name" value="Nucleotide_cyclase"/>
</dbReference>
<dbReference type="SUPFAM" id="SSF141868">
    <property type="entry name" value="EAL domain-like"/>
    <property type="match status" value="1"/>
</dbReference>
<dbReference type="Gene3D" id="2.10.70.100">
    <property type="match status" value="1"/>
</dbReference>
<organism evidence="5 7">
    <name type="scientific">Plantactinospora sonchi</name>
    <dbReference type="NCBI Taxonomy" id="1544735"/>
    <lineage>
        <taxon>Bacteria</taxon>
        <taxon>Bacillati</taxon>
        <taxon>Actinomycetota</taxon>
        <taxon>Actinomycetes</taxon>
        <taxon>Micromonosporales</taxon>
        <taxon>Micromonosporaceae</taxon>
        <taxon>Plantactinospora</taxon>
    </lineage>
</organism>
<evidence type="ECO:0000259" key="4">
    <source>
        <dbReference type="PROSITE" id="PS50883"/>
    </source>
</evidence>
<dbReference type="InterPro" id="IPR001633">
    <property type="entry name" value="EAL_dom"/>
</dbReference>
<evidence type="ECO:0000313" key="6">
    <source>
        <dbReference type="EMBL" id="MEE6263396.1"/>
    </source>
</evidence>
<evidence type="ECO:0000259" key="3">
    <source>
        <dbReference type="PROSITE" id="PS50113"/>
    </source>
</evidence>
<dbReference type="Gene3D" id="3.20.20.450">
    <property type="entry name" value="EAL domain"/>
    <property type="match status" value="1"/>
</dbReference>
<feature type="region of interest" description="Disordered" evidence="1">
    <location>
        <begin position="375"/>
        <end position="398"/>
    </location>
</feature>
<proteinExistence type="predicted"/>
<sequence length="650" mass="70256">MNLDEVLALAGAGGLSELERARARRATRRIQQEYQRAESAGVDPISDVDVRDPLADDVDEAARIIRAAQLAKLGSLWWNRKDGGLRWSDEMSLVFGYPPGTVRPSVELLSRLIHPDDVAEVRRTVESAWQAETVRETSFRVVRPDKIVRYVSALVEIVVDARNRPCGIVATGQDVTEAELDRQERARLARRRETVRTELAGRDPGADPLSRPRFINEINAAQRAGPGVLLVVAVAPVVPIPSGAGPRGTDPTGVHPGHPDVAGGDDHDRLDVAVGAVVRRAVRRADVYGRTAPGEFGVLMHRTTLGAARAVAEAVVAGIRNQSFLLGRSRLRLNAWAGLIRYPGRHGSRALDVLLDAEAAWRLARVAGVDCVAPEQAADGSDQRRGTRGSTPVTPPAHRFTLHTQPILDLRLNQITRQEILLRLADEGVDPYPVAGPHGAAGPAGEVVPLDRWVVDHALELVARGAGTSHYQVSLSDRSPGDPELLEHLQQRLRRYDVDPGQLTFAISEAALTGDPTRAVDFTHGLRQLGCQLALDDFDPGHAAADSLTCLPVDLVRIDGELTSGLRTSRPHQRAVRSVVETCRELGIRTAAQHVRDHATRDLLREYGVDFAQGYLVGRPKAVTGPHRTLSTAGGSVPSDPALRPSAAPG</sequence>
<keyword evidence="7" id="KW-1185">Reference proteome</keyword>
<dbReference type="InterPro" id="IPR000700">
    <property type="entry name" value="PAS-assoc_C"/>
</dbReference>
<dbReference type="InterPro" id="IPR050706">
    <property type="entry name" value="Cyclic-di-GMP_PDE-like"/>
</dbReference>
<dbReference type="InterPro" id="IPR035965">
    <property type="entry name" value="PAS-like_dom_sf"/>
</dbReference>
<evidence type="ECO:0000256" key="1">
    <source>
        <dbReference type="SAM" id="MobiDB-lite"/>
    </source>
</evidence>
<dbReference type="SMART" id="SM00052">
    <property type="entry name" value="EAL"/>
    <property type="match status" value="1"/>
</dbReference>
<dbReference type="Pfam" id="PF00563">
    <property type="entry name" value="EAL"/>
    <property type="match status" value="1"/>
</dbReference>
<dbReference type="RefSeq" id="WP_331213761.1">
    <property type="nucleotide sequence ID" value="NZ_JAZGQK010000006.1"/>
</dbReference>
<reference evidence="5 7" key="1">
    <citation type="submission" date="2024-01" db="EMBL/GenBank/DDBJ databases">
        <title>Genome insights into Plantactinospora sonchi sp. nov.</title>
        <authorList>
            <person name="Wang L."/>
        </authorList>
    </citation>
    <scope>NUCLEOTIDE SEQUENCE [LARGE SCALE GENOMIC DNA]</scope>
    <source>
        <strain evidence="5 7">NEAU-QY2</strain>
    </source>
</reference>
<protein>
    <submittedName>
        <fullName evidence="5">EAL domain-containing protein</fullName>
    </submittedName>
</protein>
<dbReference type="SUPFAM" id="SSF55073">
    <property type="entry name" value="Nucleotide cyclase"/>
    <property type="match status" value="1"/>
</dbReference>
<dbReference type="PANTHER" id="PTHR33121:SF23">
    <property type="entry name" value="CYCLIC DI-GMP PHOSPHODIESTERASE PDEB"/>
    <property type="match status" value="1"/>
</dbReference>
<comment type="caution">
    <text evidence="5">The sequence shown here is derived from an EMBL/GenBank/DDBJ whole genome shotgun (WGS) entry which is preliminary data.</text>
</comment>
<feature type="region of interest" description="Disordered" evidence="1">
    <location>
        <begin position="623"/>
        <end position="650"/>
    </location>
</feature>
<accession>A0ABU7RR03</accession>
<feature type="domain" description="PAS" evidence="2">
    <location>
        <begin position="87"/>
        <end position="132"/>
    </location>
</feature>
<dbReference type="EMBL" id="JAZGQK010000006">
    <property type="protein sequence ID" value="MEE6258669.1"/>
    <property type="molecule type" value="Genomic_DNA"/>
</dbReference>
<dbReference type="PANTHER" id="PTHR33121">
    <property type="entry name" value="CYCLIC DI-GMP PHOSPHODIESTERASE PDEF"/>
    <property type="match status" value="1"/>
</dbReference>
<feature type="domain" description="EAL" evidence="4">
    <location>
        <begin position="384"/>
        <end position="634"/>
    </location>
</feature>
<dbReference type="EMBL" id="JAZGQK010000037">
    <property type="protein sequence ID" value="MEE6263396.1"/>
    <property type="molecule type" value="Genomic_DNA"/>
</dbReference>
<dbReference type="CDD" id="cd00130">
    <property type="entry name" value="PAS"/>
    <property type="match status" value="1"/>
</dbReference>
<dbReference type="InterPro" id="IPR035919">
    <property type="entry name" value="EAL_sf"/>
</dbReference>
<dbReference type="SUPFAM" id="SSF55785">
    <property type="entry name" value="PYP-like sensor domain (PAS domain)"/>
    <property type="match status" value="1"/>
</dbReference>